<dbReference type="EMBL" id="JACXVP010000005">
    <property type="protein sequence ID" value="KAG5606363.1"/>
    <property type="molecule type" value="Genomic_DNA"/>
</dbReference>
<gene>
    <name evidence="1" type="ORF">H5410_027855</name>
</gene>
<proteinExistence type="predicted"/>
<dbReference type="Proteomes" id="UP000824120">
    <property type="component" value="Chromosome 5"/>
</dbReference>
<sequence>MKTGEGESICDFAGKNGDDSGDGFLRSILVVKHSSGDVVAFETLYTELGDKSADKKLYRLTKETLIKQRWQPYFHQLLKEVGDKDIVLGDLEHSKRHQRLQIPMEFWKSTNRTGLEWLTSLFNVIFKMAKMPKEWRWSTMVPLYKNKVIYKIPTTREAEEVLGRADKTGYDTTSGYQGYDPR</sequence>
<keyword evidence="2" id="KW-1185">Reference proteome</keyword>
<dbReference type="OrthoDB" id="1729993at2759"/>
<accession>A0A9J5Z0B2</accession>
<dbReference type="AlphaFoldDB" id="A0A9J5Z0B2"/>
<name>A0A9J5Z0B2_SOLCO</name>
<organism evidence="1 2">
    <name type="scientific">Solanum commersonii</name>
    <name type="common">Commerson's wild potato</name>
    <name type="synonym">Commerson's nightshade</name>
    <dbReference type="NCBI Taxonomy" id="4109"/>
    <lineage>
        <taxon>Eukaryota</taxon>
        <taxon>Viridiplantae</taxon>
        <taxon>Streptophyta</taxon>
        <taxon>Embryophyta</taxon>
        <taxon>Tracheophyta</taxon>
        <taxon>Spermatophyta</taxon>
        <taxon>Magnoliopsida</taxon>
        <taxon>eudicotyledons</taxon>
        <taxon>Gunneridae</taxon>
        <taxon>Pentapetalae</taxon>
        <taxon>asterids</taxon>
        <taxon>lamiids</taxon>
        <taxon>Solanales</taxon>
        <taxon>Solanaceae</taxon>
        <taxon>Solanoideae</taxon>
        <taxon>Solaneae</taxon>
        <taxon>Solanum</taxon>
    </lineage>
</organism>
<protein>
    <submittedName>
        <fullName evidence="1">Uncharacterized protein</fullName>
    </submittedName>
</protein>
<evidence type="ECO:0000313" key="2">
    <source>
        <dbReference type="Proteomes" id="UP000824120"/>
    </source>
</evidence>
<reference evidence="1 2" key="1">
    <citation type="submission" date="2020-09" db="EMBL/GenBank/DDBJ databases">
        <title>De no assembly of potato wild relative species, Solanum commersonii.</title>
        <authorList>
            <person name="Cho K."/>
        </authorList>
    </citation>
    <scope>NUCLEOTIDE SEQUENCE [LARGE SCALE GENOMIC DNA]</scope>
    <source>
        <strain evidence="1">LZ3.2</strain>
        <tissue evidence="1">Leaf</tissue>
    </source>
</reference>
<comment type="caution">
    <text evidence="1">The sequence shown here is derived from an EMBL/GenBank/DDBJ whole genome shotgun (WGS) entry which is preliminary data.</text>
</comment>
<evidence type="ECO:0000313" key="1">
    <source>
        <dbReference type="EMBL" id="KAG5606363.1"/>
    </source>
</evidence>